<evidence type="ECO:0008006" key="3">
    <source>
        <dbReference type="Google" id="ProtNLM"/>
    </source>
</evidence>
<name>A0A7Y4A1V5_9VIBR</name>
<evidence type="ECO:0000313" key="1">
    <source>
        <dbReference type="EMBL" id="NOH72938.1"/>
    </source>
</evidence>
<comment type="caution">
    <text evidence="1">The sequence shown here is derived from an EMBL/GenBank/DDBJ whole genome shotgun (WGS) entry which is preliminary data.</text>
</comment>
<dbReference type="EMBL" id="VTXC01000057">
    <property type="protein sequence ID" value="NOH72938.1"/>
    <property type="molecule type" value="Genomic_DNA"/>
</dbReference>
<gene>
    <name evidence="1" type="ORF">F0225_16590</name>
</gene>
<proteinExistence type="predicted"/>
<dbReference type="Proteomes" id="UP000565719">
    <property type="component" value="Unassembled WGS sequence"/>
</dbReference>
<organism evidence="1 2">
    <name type="scientific">Vibrio pectenicida</name>
    <dbReference type="NCBI Taxonomy" id="62763"/>
    <lineage>
        <taxon>Bacteria</taxon>
        <taxon>Pseudomonadati</taxon>
        <taxon>Pseudomonadota</taxon>
        <taxon>Gammaproteobacteria</taxon>
        <taxon>Vibrionales</taxon>
        <taxon>Vibrionaceae</taxon>
        <taxon>Vibrio</taxon>
    </lineage>
</organism>
<evidence type="ECO:0000313" key="2">
    <source>
        <dbReference type="Proteomes" id="UP000565719"/>
    </source>
</evidence>
<accession>A0A7Y4A1V5</accession>
<sequence length="64" mass="7150">MIITIYITFFNIKSTHAVALRNQWVTNTEARRGKNITAVAVANKNVRVAWALLSNKSTYQAKAA</sequence>
<dbReference type="AlphaFoldDB" id="A0A7Y4A1V5"/>
<protein>
    <recommendedName>
        <fullName evidence="3">IS110 family transposase</fullName>
    </recommendedName>
</protein>
<reference evidence="1 2" key="1">
    <citation type="submission" date="2019-09" db="EMBL/GenBank/DDBJ databases">
        <title>Draft genome sequencing and comparative genomics of hatchery-associated Vibrios.</title>
        <authorList>
            <person name="Kehlet-Delgado H."/>
            <person name="Mueller R.S."/>
        </authorList>
    </citation>
    <scope>NUCLEOTIDE SEQUENCE [LARGE SCALE GENOMIC DNA]</scope>
    <source>
        <strain evidence="1 2">99-46-Y</strain>
    </source>
</reference>
<dbReference type="RefSeq" id="WP_171361990.1">
    <property type="nucleotide sequence ID" value="NZ_VTXC01000057.1"/>
</dbReference>